<protein>
    <recommendedName>
        <fullName evidence="3">RES domain-containing protein</fullName>
    </recommendedName>
</protein>
<dbReference type="Proteomes" id="UP000761423">
    <property type="component" value="Unassembled WGS sequence"/>
</dbReference>
<comment type="caution">
    <text evidence="1">The sequence shown here is derived from an EMBL/GenBank/DDBJ whole genome shotgun (WGS) entry which is preliminary data.</text>
</comment>
<name>A0ABX0ICQ3_9FLAO</name>
<evidence type="ECO:0000313" key="1">
    <source>
        <dbReference type="EMBL" id="NHM03644.1"/>
    </source>
</evidence>
<sequence>MSEKYLTVNNDYPDFETYLKNLDNLSKYDFSESDYDEIYNKFHDYALKIPALGASLDTGINGIKLFRARLAKTISELEDKTIIQTFSFPPSNVCKNNGRANIKNKSVFYCTDDAIPALKECNIEINDEVYLSIWNYNSKRNLSYVCCIPEKLPENNSWEEYGKYHYNFLIQKQNEENIKLLDYKIALRNFITEKFMNEEFPYHITSMLANEYLYESGFDMIMYPSAKTFQDYTNFAIHPNVALNHLELEIIFNIIILDINEQHVKFKVKSIGHIENDKINWKKSDDNVTEKYLRAKKYSR</sequence>
<reference evidence="1 2" key="1">
    <citation type="submission" date="2020-02" db="EMBL/GenBank/DDBJ databases">
        <authorList>
            <person name="Chen W.-M."/>
        </authorList>
    </citation>
    <scope>NUCLEOTIDE SEQUENCE [LARGE SCALE GENOMIC DNA]</scope>
    <source>
        <strain evidence="1 2">TWA-26</strain>
    </source>
</reference>
<organism evidence="1 2">
    <name type="scientific">Flavobacterium celericrescens</name>
    <dbReference type="NCBI Taxonomy" id="2709780"/>
    <lineage>
        <taxon>Bacteria</taxon>
        <taxon>Pseudomonadati</taxon>
        <taxon>Bacteroidota</taxon>
        <taxon>Flavobacteriia</taxon>
        <taxon>Flavobacteriales</taxon>
        <taxon>Flavobacteriaceae</taxon>
        <taxon>Flavobacterium</taxon>
    </lineage>
</organism>
<evidence type="ECO:0000313" key="2">
    <source>
        <dbReference type="Proteomes" id="UP000761423"/>
    </source>
</evidence>
<keyword evidence="2" id="KW-1185">Reference proteome</keyword>
<accession>A0ABX0ICQ3</accession>
<evidence type="ECO:0008006" key="3">
    <source>
        <dbReference type="Google" id="ProtNLM"/>
    </source>
</evidence>
<proteinExistence type="predicted"/>
<dbReference type="RefSeq" id="WP_166235660.1">
    <property type="nucleotide sequence ID" value="NZ_JAAJBV010000002.1"/>
</dbReference>
<gene>
    <name evidence="1" type="ORF">G4L40_02875</name>
</gene>
<dbReference type="EMBL" id="JAAJBV010000002">
    <property type="protein sequence ID" value="NHM03644.1"/>
    <property type="molecule type" value="Genomic_DNA"/>
</dbReference>